<dbReference type="Gene3D" id="3.40.50.300">
    <property type="entry name" value="P-loop containing nucleotide triphosphate hydrolases"/>
    <property type="match status" value="1"/>
</dbReference>
<evidence type="ECO:0000259" key="2">
    <source>
        <dbReference type="Pfam" id="PF00931"/>
    </source>
</evidence>
<dbReference type="EMBL" id="KK785818">
    <property type="protein sequence ID" value="KDO40794.1"/>
    <property type="molecule type" value="Genomic_DNA"/>
</dbReference>
<evidence type="ECO:0000256" key="1">
    <source>
        <dbReference type="ARBA" id="ARBA00022821"/>
    </source>
</evidence>
<protein>
    <recommendedName>
        <fullName evidence="2">NB-ARC domain-containing protein</fullName>
    </recommendedName>
</protein>
<name>A0A067DCT1_CITSI</name>
<dbReference type="SUPFAM" id="SSF52540">
    <property type="entry name" value="P-loop containing nucleoside triphosphate hydrolases"/>
    <property type="match status" value="1"/>
</dbReference>
<evidence type="ECO:0000313" key="4">
    <source>
        <dbReference type="Proteomes" id="UP000027120"/>
    </source>
</evidence>
<proteinExistence type="predicted"/>
<sequence>RQDVDAEKRHEQLNLFLLGNYNVNLSSNASLNATFYIYQPENTVRICRNILQISIDGAIFNRCLDCFLGKAASIRNLQKNVVALETELGKLIEAKNDVVARVVNAERQQTMTRLNKVQGWLSRFGKKVAKKLRDAGTLMANGAFEVVAERAPESVADERPIEPTVVGLQLQLEHVWRCLEGESVGIVGLYGMGGVGKTTLLTHINNKFLESPTNFNYVIWVVMSKDSRLENIQETIGE</sequence>
<dbReference type="InterPro" id="IPR050905">
    <property type="entry name" value="Plant_NBS-LRR"/>
</dbReference>
<feature type="non-terminal residue" evidence="3">
    <location>
        <position position="1"/>
    </location>
</feature>
<feature type="domain" description="NB-ARC" evidence="2">
    <location>
        <begin position="171"/>
        <end position="237"/>
    </location>
</feature>
<reference evidence="3 4" key="1">
    <citation type="submission" date="2014-04" db="EMBL/GenBank/DDBJ databases">
        <authorList>
            <consortium name="International Citrus Genome Consortium"/>
            <person name="Gmitter F."/>
            <person name="Chen C."/>
            <person name="Farmerie W."/>
            <person name="Harkins T."/>
            <person name="Desany B."/>
            <person name="Mohiuddin M."/>
            <person name="Kodira C."/>
            <person name="Borodovsky M."/>
            <person name="Lomsadze A."/>
            <person name="Burns P."/>
            <person name="Jenkins J."/>
            <person name="Prochnik S."/>
            <person name="Shu S."/>
            <person name="Chapman J."/>
            <person name="Pitluck S."/>
            <person name="Schmutz J."/>
            <person name="Rokhsar D."/>
        </authorList>
    </citation>
    <scope>NUCLEOTIDE SEQUENCE</scope>
</reference>
<dbReference type="Pfam" id="PF00931">
    <property type="entry name" value="NB-ARC"/>
    <property type="match status" value="1"/>
</dbReference>
<accession>A0A067DCT1</accession>
<dbReference type="STRING" id="2711.A0A067DCT1"/>
<keyword evidence="4" id="KW-1185">Reference proteome</keyword>
<dbReference type="GO" id="GO:0043531">
    <property type="term" value="F:ADP binding"/>
    <property type="evidence" value="ECO:0007669"/>
    <property type="project" value="InterPro"/>
</dbReference>
<dbReference type="AlphaFoldDB" id="A0A067DCT1"/>
<evidence type="ECO:0000313" key="3">
    <source>
        <dbReference type="EMBL" id="KDO40794.1"/>
    </source>
</evidence>
<gene>
    <name evidence="3" type="ORF">CISIN_1g046124mg</name>
</gene>
<dbReference type="InterPro" id="IPR002182">
    <property type="entry name" value="NB-ARC"/>
</dbReference>
<dbReference type="Proteomes" id="UP000027120">
    <property type="component" value="Unassembled WGS sequence"/>
</dbReference>
<organism evidence="3 4">
    <name type="scientific">Citrus sinensis</name>
    <name type="common">Sweet orange</name>
    <name type="synonym">Citrus aurantium var. sinensis</name>
    <dbReference type="NCBI Taxonomy" id="2711"/>
    <lineage>
        <taxon>Eukaryota</taxon>
        <taxon>Viridiplantae</taxon>
        <taxon>Streptophyta</taxon>
        <taxon>Embryophyta</taxon>
        <taxon>Tracheophyta</taxon>
        <taxon>Spermatophyta</taxon>
        <taxon>Magnoliopsida</taxon>
        <taxon>eudicotyledons</taxon>
        <taxon>Gunneridae</taxon>
        <taxon>Pentapetalae</taxon>
        <taxon>rosids</taxon>
        <taxon>malvids</taxon>
        <taxon>Sapindales</taxon>
        <taxon>Rutaceae</taxon>
        <taxon>Aurantioideae</taxon>
        <taxon>Citrus</taxon>
    </lineage>
</organism>
<dbReference type="InterPro" id="IPR027417">
    <property type="entry name" value="P-loop_NTPase"/>
</dbReference>
<dbReference type="PANTHER" id="PTHR33463:SF220">
    <property type="entry name" value="NB-ARC DOMAIN-CONTAINING PROTEIN"/>
    <property type="match status" value="1"/>
</dbReference>
<keyword evidence="1" id="KW-0611">Plant defense</keyword>
<dbReference type="PANTHER" id="PTHR33463">
    <property type="entry name" value="NB-ARC DOMAIN-CONTAINING PROTEIN-RELATED"/>
    <property type="match status" value="1"/>
</dbReference>